<reference evidence="1" key="1">
    <citation type="journal article" date="2018" name="Genome Biol.">
        <title>SKESA: strategic k-mer extension for scrupulous assemblies.</title>
        <authorList>
            <person name="Souvorov A."/>
            <person name="Agarwala R."/>
            <person name="Lipman D.J."/>
        </authorList>
    </citation>
    <scope>NUCLEOTIDE SEQUENCE</scope>
    <source>
        <strain evidence="1">CAVp300</strain>
    </source>
</reference>
<protein>
    <submittedName>
        <fullName evidence="1">Uncharacterized protein</fullName>
    </submittedName>
</protein>
<proteinExistence type="predicted"/>
<accession>A0A9P3T5M8</accession>
<sequence length="198" mass="22811">MAVKKRPALQGELDGACGFYAMANGIHLLEPELALPEIFPVILQQYVFDGDPMGFVNGIGRGSLKNTLSRTMALLNTGYEFYDPKTRQQWQFAFSMPYWHNDKRRDRRDILDTLSLANYKAGRVVIQAYDYNDGEQEYSHWTVISKVTDEGLVTWDSSKEVKCIPFDKIRVDSRQHSHIARPWNIRSADMFVLSRQSL</sequence>
<organism evidence="1 2">
    <name type="scientific">Kluyvera intermedia</name>
    <name type="common">Enterobacter intermedius</name>
    <dbReference type="NCBI Taxonomy" id="61648"/>
    <lineage>
        <taxon>Bacteria</taxon>
        <taxon>Pseudomonadati</taxon>
        <taxon>Pseudomonadota</taxon>
        <taxon>Gammaproteobacteria</taxon>
        <taxon>Enterobacterales</taxon>
        <taxon>Enterobacteriaceae</taxon>
        <taxon>Kluyvera</taxon>
    </lineage>
</organism>
<dbReference type="Proteomes" id="UP000867740">
    <property type="component" value="Unassembled WGS sequence"/>
</dbReference>
<dbReference type="EMBL" id="DACSUM010000003">
    <property type="protein sequence ID" value="HAT3580202.1"/>
    <property type="molecule type" value="Genomic_DNA"/>
</dbReference>
<name>A0A9P3T5M8_KLUIN</name>
<gene>
    <name evidence="1" type="ORF">I8531_000444</name>
</gene>
<evidence type="ECO:0000313" key="1">
    <source>
        <dbReference type="EMBL" id="HAT3580202.1"/>
    </source>
</evidence>
<evidence type="ECO:0000313" key="2">
    <source>
        <dbReference type="Proteomes" id="UP000867740"/>
    </source>
</evidence>
<reference evidence="1" key="2">
    <citation type="submission" date="2020-10" db="EMBL/GenBank/DDBJ databases">
        <authorList>
            <consortium name="NCBI Pathogen Detection Project"/>
        </authorList>
    </citation>
    <scope>NUCLEOTIDE SEQUENCE</scope>
    <source>
        <strain evidence="1">CAVp300</strain>
    </source>
</reference>
<dbReference type="RefSeq" id="WP_047371213.1">
    <property type="nucleotide sequence ID" value="NZ_CABMNU010000005.1"/>
</dbReference>
<dbReference type="AlphaFoldDB" id="A0A9P3T5M8"/>
<comment type="caution">
    <text evidence="1">The sequence shown here is derived from an EMBL/GenBank/DDBJ whole genome shotgun (WGS) entry which is preliminary data.</text>
</comment>